<feature type="non-terminal residue" evidence="1">
    <location>
        <position position="1"/>
    </location>
</feature>
<accession>A0A0F9GSE7</accession>
<reference evidence="1" key="1">
    <citation type="journal article" date="2015" name="Nature">
        <title>Complex archaea that bridge the gap between prokaryotes and eukaryotes.</title>
        <authorList>
            <person name="Spang A."/>
            <person name="Saw J.H."/>
            <person name="Jorgensen S.L."/>
            <person name="Zaremba-Niedzwiedzka K."/>
            <person name="Martijn J."/>
            <person name="Lind A.E."/>
            <person name="van Eijk R."/>
            <person name="Schleper C."/>
            <person name="Guy L."/>
            <person name="Ettema T.J."/>
        </authorList>
    </citation>
    <scope>NUCLEOTIDE SEQUENCE</scope>
</reference>
<comment type="caution">
    <text evidence="1">The sequence shown here is derived from an EMBL/GenBank/DDBJ whole genome shotgun (WGS) entry which is preliminary data.</text>
</comment>
<sequence>VLRRWEAANKDFGERVKALAERAHQLRESAKLPPAEKVDNA</sequence>
<dbReference type="EMBL" id="LAZR01017119">
    <property type="protein sequence ID" value="KKM01725.1"/>
    <property type="molecule type" value="Genomic_DNA"/>
</dbReference>
<proteinExistence type="predicted"/>
<name>A0A0F9GSE7_9ZZZZ</name>
<organism evidence="1">
    <name type="scientific">marine sediment metagenome</name>
    <dbReference type="NCBI Taxonomy" id="412755"/>
    <lineage>
        <taxon>unclassified sequences</taxon>
        <taxon>metagenomes</taxon>
        <taxon>ecological metagenomes</taxon>
    </lineage>
</organism>
<evidence type="ECO:0000313" key="1">
    <source>
        <dbReference type="EMBL" id="KKM01725.1"/>
    </source>
</evidence>
<gene>
    <name evidence="1" type="ORF">LCGC14_1791620</name>
</gene>
<dbReference type="AlphaFoldDB" id="A0A0F9GSE7"/>
<protein>
    <submittedName>
        <fullName evidence="1">Uncharacterized protein</fullName>
    </submittedName>
</protein>